<proteinExistence type="inferred from homology"/>
<keyword evidence="6" id="KW-1185">Reference proteome</keyword>
<dbReference type="SUPFAM" id="SSF54060">
    <property type="entry name" value="His-Me finger endonucleases"/>
    <property type="match status" value="1"/>
</dbReference>
<dbReference type="RefSeq" id="WP_249250603.1">
    <property type="nucleotide sequence ID" value="NZ_JAKIKT010000010.1"/>
</dbReference>
<dbReference type="EMBL" id="JAKIKT010000010">
    <property type="protein sequence ID" value="MCL2916042.1"/>
    <property type="molecule type" value="Genomic_DNA"/>
</dbReference>
<feature type="signal peptide" evidence="4">
    <location>
        <begin position="1"/>
        <end position="18"/>
    </location>
</feature>
<evidence type="ECO:0000256" key="2">
    <source>
        <dbReference type="ARBA" id="ARBA00022722"/>
    </source>
</evidence>
<accession>A0ABT0NE23</accession>
<feature type="chain" id="PRO_5047174956" evidence="4">
    <location>
        <begin position="19"/>
        <end position="638"/>
    </location>
</feature>
<keyword evidence="4" id="KW-0732">Signal</keyword>
<reference evidence="5 6" key="1">
    <citation type="submission" date="2022-01" db="EMBL/GenBank/DDBJ databases">
        <title>Whole genome-based taxonomy of the Shewanellaceae.</title>
        <authorList>
            <person name="Martin-Rodriguez A.J."/>
        </authorList>
    </citation>
    <scope>NUCLEOTIDE SEQUENCE [LARGE SCALE GENOMIC DNA]</scope>
    <source>
        <strain evidence="5 6">DSM 21332</strain>
    </source>
</reference>
<dbReference type="PANTHER" id="PTHR33607">
    <property type="entry name" value="ENDONUCLEASE-1"/>
    <property type="match status" value="1"/>
</dbReference>
<keyword evidence="2" id="KW-0540">Nuclease</keyword>
<evidence type="ECO:0000256" key="3">
    <source>
        <dbReference type="ARBA" id="ARBA00022801"/>
    </source>
</evidence>
<name>A0ABT0NE23_9GAMM</name>
<dbReference type="PANTHER" id="PTHR33607:SF2">
    <property type="entry name" value="ENDONUCLEASE-1"/>
    <property type="match status" value="1"/>
</dbReference>
<dbReference type="InterPro" id="IPR044925">
    <property type="entry name" value="His-Me_finger_sf"/>
</dbReference>
<dbReference type="InterPro" id="IPR007346">
    <property type="entry name" value="Endonuclease-I"/>
</dbReference>
<dbReference type="InterPro" id="IPR011990">
    <property type="entry name" value="TPR-like_helical_dom_sf"/>
</dbReference>
<evidence type="ECO:0000256" key="4">
    <source>
        <dbReference type="SAM" id="SignalP"/>
    </source>
</evidence>
<dbReference type="Proteomes" id="UP001202831">
    <property type="component" value="Unassembled WGS sequence"/>
</dbReference>
<evidence type="ECO:0000313" key="5">
    <source>
        <dbReference type="EMBL" id="MCL2916042.1"/>
    </source>
</evidence>
<dbReference type="GO" id="GO:0004519">
    <property type="term" value="F:endonuclease activity"/>
    <property type="evidence" value="ECO:0007669"/>
    <property type="project" value="UniProtKB-KW"/>
</dbReference>
<comment type="similarity">
    <text evidence="1">Belongs to the EndA/NucM nuclease family.</text>
</comment>
<organism evidence="5 6">
    <name type="scientific">Shewanella corallii</name>
    <dbReference type="NCBI Taxonomy" id="560080"/>
    <lineage>
        <taxon>Bacteria</taxon>
        <taxon>Pseudomonadati</taxon>
        <taxon>Pseudomonadota</taxon>
        <taxon>Gammaproteobacteria</taxon>
        <taxon>Alteromonadales</taxon>
        <taxon>Shewanellaceae</taxon>
        <taxon>Shewanella</taxon>
    </lineage>
</organism>
<keyword evidence="5" id="KW-0255">Endonuclease</keyword>
<dbReference type="Pfam" id="PF04231">
    <property type="entry name" value="Endonuclease_1"/>
    <property type="match status" value="1"/>
</dbReference>
<protein>
    <submittedName>
        <fullName evidence="5">Endonuclease</fullName>
    </submittedName>
</protein>
<comment type="caution">
    <text evidence="5">The sequence shown here is derived from an EMBL/GenBank/DDBJ whole genome shotgun (WGS) entry which is preliminary data.</text>
</comment>
<evidence type="ECO:0000313" key="6">
    <source>
        <dbReference type="Proteomes" id="UP001202831"/>
    </source>
</evidence>
<keyword evidence="3" id="KW-0378">Hydrolase</keyword>
<sequence>MKYRLLAFLPFLVMPAHAFTPSENSEVTPEIEVTKGQTTITSFDSAKEILDEQVHLHDRITVYCGAEFDAEGVITHPPGFKATKYLNRYNSREWEHIVPADRFGDFLPSWKDGHPACVQADGDKYKGRDCARKVNEQFRLMEADMYNLFPAIGSVNGLRNYYPFALMPNAESDFGSCDMRIENRKAQPPERARGIIARTYLYMAEAYPDVMVLTPEEKTLMSDWDKAYPVSGLECRRAVTIWEIQKNVNGILEARCQEWGAFWERMQKAIDESGKGNNTVAMTMLNSLKSEYSDNEEFFEDLIAVDFNRANIETQSGDHQSALSITESIISKLRTGQKGEPQELMASALSLKALLLQKLGQGEKAISVIDELTDRFRSSRSIETQQIVAHTLNQALYIARGLEDESLERQIETDIIEIFGDSQDEFIQAGVLAAYRFQAGATCSDPEALDKCASLMQKVIKQFSHLDDVFSQFYIVEMTMELALIKTRQGRYEQSIKLYSDVVYQHGQSQEPSSQQAVIYALLSMAELHISNGEIDVAKINIANARDAYEGPDPILLIPSYMSFVLGDITAQQLIDEYKKLEPQLDMSLKNWGFGTLDGVIAQQGPEKKLQVDLVRQYFRSDIDLTQLEAQLNASPKH</sequence>
<dbReference type="SUPFAM" id="SSF48452">
    <property type="entry name" value="TPR-like"/>
    <property type="match status" value="1"/>
</dbReference>
<evidence type="ECO:0000256" key="1">
    <source>
        <dbReference type="ARBA" id="ARBA00006429"/>
    </source>
</evidence>
<dbReference type="Gene3D" id="1.25.40.10">
    <property type="entry name" value="Tetratricopeptide repeat domain"/>
    <property type="match status" value="1"/>
</dbReference>
<gene>
    <name evidence="5" type="ORF">L2725_20075</name>
</gene>